<dbReference type="Proteomes" id="UP000028302">
    <property type="component" value="Unassembled WGS sequence"/>
</dbReference>
<reference evidence="8 9" key="1">
    <citation type="submission" date="2013-03" db="EMBL/GenBank/DDBJ databases">
        <title>Salinisphaera hydrothermalis C41B8 Genome Sequencing.</title>
        <authorList>
            <person name="Li C."/>
            <person name="Lai Q."/>
            <person name="Shao Z."/>
        </authorList>
    </citation>
    <scope>NUCLEOTIDE SEQUENCE [LARGE SCALE GENOMIC DNA]</scope>
    <source>
        <strain evidence="8 9">C41B8</strain>
    </source>
</reference>
<evidence type="ECO:0000256" key="4">
    <source>
        <dbReference type="ARBA" id="ARBA00022691"/>
    </source>
</evidence>
<keyword evidence="9" id="KW-1185">Reference proteome</keyword>
<accession>A0A084IGK3</accession>
<dbReference type="FunFam" id="3.40.1280.10:FF:000006">
    <property type="entry name" value="Uncharacterized tRNA/rRNA methyltransferase HI_0380"/>
    <property type="match status" value="1"/>
</dbReference>
<dbReference type="InterPro" id="IPR001537">
    <property type="entry name" value="SpoU_MeTrfase"/>
</dbReference>
<evidence type="ECO:0000313" key="9">
    <source>
        <dbReference type="Proteomes" id="UP000028302"/>
    </source>
</evidence>
<comment type="catalytic activity">
    <reaction evidence="5">
        <text>uridine(32) in tRNA + S-adenosyl-L-methionine = 2'-O-methyluridine(32) in tRNA + S-adenosyl-L-homocysteine + H(+)</text>
        <dbReference type="Rhea" id="RHEA:42936"/>
        <dbReference type="Rhea" id="RHEA-COMP:10107"/>
        <dbReference type="Rhea" id="RHEA-COMP:10290"/>
        <dbReference type="ChEBI" id="CHEBI:15378"/>
        <dbReference type="ChEBI" id="CHEBI:57856"/>
        <dbReference type="ChEBI" id="CHEBI:59789"/>
        <dbReference type="ChEBI" id="CHEBI:65315"/>
        <dbReference type="ChEBI" id="CHEBI:74478"/>
        <dbReference type="EC" id="2.1.1.200"/>
    </reaction>
</comment>
<feature type="domain" description="tRNA/rRNA methyltransferase SpoU type" evidence="7">
    <location>
        <begin position="19"/>
        <end position="168"/>
    </location>
</feature>
<comment type="catalytic activity">
    <reaction evidence="5">
        <text>cytidine(32) in tRNA + S-adenosyl-L-methionine = 2'-O-methylcytidine(32) in tRNA + S-adenosyl-L-homocysteine + H(+)</text>
        <dbReference type="Rhea" id="RHEA:42932"/>
        <dbReference type="Rhea" id="RHEA-COMP:10288"/>
        <dbReference type="Rhea" id="RHEA-COMP:10289"/>
        <dbReference type="ChEBI" id="CHEBI:15378"/>
        <dbReference type="ChEBI" id="CHEBI:57856"/>
        <dbReference type="ChEBI" id="CHEBI:59789"/>
        <dbReference type="ChEBI" id="CHEBI:74495"/>
        <dbReference type="ChEBI" id="CHEBI:82748"/>
        <dbReference type="EC" id="2.1.1.200"/>
    </reaction>
</comment>
<proteinExistence type="inferred from homology"/>
<dbReference type="InterPro" id="IPR004384">
    <property type="entry name" value="RNA_MeTrfase_TrmJ/LasT"/>
</dbReference>
<feature type="compositionally biased region" description="Low complexity" evidence="6">
    <location>
        <begin position="254"/>
        <end position="273"/>
    </location>
</feature>
<comment type="function">
    <text evidence="5">Catalyzes the formation of 2'O-methylated cytidine (Cm32) or 2'O-methylated uridine (Um32) at position 32 in tRNA.</text>
</comment>
<dbReference type="CDD" id="cd18093">
    <property type="entry name" value="SpoU-like_TrmJ"/>
    <property type="match status" value="1"/>
</dbReference>
<dbReference type="NCBIfam" id="TIGR00050">
    <property type="entry name" value="rRNA_methyl_1"/>
    <property type="match status" value="1"/>
</dbReference>
<dbReference type="eggNOG" id="COG0565">
    <property type="taxonomic scope" value="Bacteria"/>
</dbReference>
<dbReference type="EC" id="2.1.1.200" evidence="5"/>
<dbReference type="Pfam" id="PF00588">
    <property type="entry name" value="SpoU_methylase"/>
    <property type="match status" value="1"/>
</dbReference>
<keyword evidence="2 5" id="KW-0489">Methyltransferase</keyword>
<feature type="region of interest" description="Disordered" evidence="6">
    <location>
        <begin position="244"/>
        <end position="273"/>
    </location>
</feature>
<gene>
    <name evidence="5" type="primary">trmJ</name>
    <name evidence="8" type="ORF">C41B8_17938</name>
</gene>
<dbReference type="STRING" id="1304275.C41B8_17938"/>
<dbReference type="RefSeq" id="WP_051883752.1">
    <property type="nucleotide sequence ID" value="NZ_APNK01000049.1"/>
</dbReference>
<evidence type="ECO:0000256" key="6">
    <source>
        <dbReference type="SAM" id="MobiDB-lite"/>
    </source>
</evidence>
<evidence type="ECO:0000256" key="1">
    <source>
        <dbReference type="ARBA" id="ARBA00007228"/>
    </source>
</evidence>
<dbReference type="GO" id="GO:0002128">
    <property type="term" value="P:tRNA nucleoside ribose methylation"/>
    <property type="evidence" value="ECO:0007669"/>
    <property type="project" value="TreeGrafter"/>
</dbReference>
<dbReference type="OrthoDB" id="9806346at2"/>
<dbReference type="Gene3D" id="3.40.1280.10">
    <property type="match status" value="1"/>
</dbReference>
<dbReference type="PIRSF" id="PIRSF004808">
    <property type="entry name" value="LasT"/>
    <property type="match status" value="1"/>
</dbReference>
<dbReference type="EMBL" id="APNK01000049">
    <property type="protein sequence ID" value="KEZ75837.1"/>
    <property type="molecule type" value="Genomic_DNA"/>
</dbReference>
<dbReference type="InterPro" id="IPR029026">
    <property type="entry name" value="tRNA_m1G_MTases_N"/>
</dbReference>
<evidence type="ECO:0000256" key="5">
    <source>
        <dbReference type="RuleBase" id="RU362024"/>
    </source>
</evidence>
<keyword evidence="5" id="KW-0819">tRNA processing</keyword>
<name>A0A084IGK3_SALHC</name>
<dbReference type="PANTHER" id="PTHR42786:SF2">
    <property type="entry name" value="TRNA (CYTIDINE_URIDINE-2'-O-)-METHYLTRANSFERASE TRMJ"/>
    <property type="match status" value="1"/>
</dbReference>
<dbReference type="PATRIC" id="fig|1304275.5.peg.3667"/>
<evidence type="ECO:0000313" key="8">
    <source>
        <dbReference type="EMBL" id="KEZ75837.1"/>
    </source>
</evidence>
<comment type="caution">
    <text evidence="8">The sequence shown here is derived from an EMBL/GenBank/DDBJ whole genome shotgun (WGS) entry which is preliminary data.</text>
</comment>
<dbReference type="PANTHER" id="PTHR42786">
    <property type="entry name" value="TRNA/RRNA METHYLTRANSFERASE"/>
    <property type="match status" value="1"/>
</dbReference>
<dbReference type="GO" id="GO:0005829">
    <property type="term" value="C:cytosol"/>
    <property type="evidence" value="ECO:0007669"/>
    <property type="project" value="TreeGrafter"/>
</dbReference>
<organism evidence="8 9">
    <name type="scientific">Salinisphaera hydrothermalis (strain C41B8)</name>
    <dbReference type="NCBI Taxonomy" id="1304275"/>
    <lineage>
        <taxon>Bacteria</taxon>
        <taxon>Pseudomonadati</taxon>
        <taxon>Pseudomonadota</taxon>
        <taxon>Gammaproteobacteria</taxon>
        <taxon>Salinisphaerales</taxon>
        <taxon>Salinisphaeraceae</taxon>
        <taxon>Salinisphaera</taxon>
    </lineage>
</organism>
<evidence type="ECO:0000256" key="3">
    <source>
        <dbReference type="ARBA" id="ARBA00022679"/>
    </source>
</evidence>
<dbReference type="SUPFAM" id="SSF75217">
    <property type="entry name" value="alpha/beta knot"/>
    <property type="match status" value="1"/>
</dbReference>
<keyword evidence="3 8" id="KW-0808">Transferase</keyword>
<dbReference type="GO" id="GO:0003723">
    <property type="term" value="F:RNA binding"/>
    <property type="evidence" value="ECO:0007669"/>
    <property type="project" value="InterPro"/>
</dbReference>
<keyword evidence="5" id="KW-0963">Cytoplasm</keyword>
<protein>
    <recommendedName>
        <fullName evidence="5">tRNA (cytidine/uridine-2'-O-)-methyltransferase TrmJ</fullName>
        <ecNumber evidence="5">2.1.1.200</ecNumber>
    </recommendedName>
    <alternativeName>
        <fullName evidence="5">tRNA (cytidine(32)/uridine(32)-2'-O)-methyltransferase</fullName>
    </alternativeName>
    <alternativeName>
        <fullName evidence="5">tRNA Cm32/Um32 methyltransferase</fullName>
    </alternativeName>
</protein>
<dbReference type="GO" id="GO:0160206">
    <property type="term" value="F:tRNA (cytidine(32)/uridine(32)-2'-O)-methyltransferase activity"/>
    <property type="evidence" value="ECO:0007669"/>
    <property type="project" value="UniProtKB-EC"/>
</dbReference>
<evidence type="ECO:0000259" key="7">
    <source>
        <dbReference type="Pfam" id="PF00588"/>
    </source>
</evidence>
<comment type="similarity">
    <text evidence="1">Belongs to the class IV-like SAM-binding methyltransferase superfamily. RNA methyltransferase TrmH family.</text>
</comment>
<dbReference type="Gene3D" id="1.10.8.590">
    <property type="match status" value="1"/>
</dbReference>
<evidence type="ECO:0000256" key="2">
    <source>
        <dbReference type="ARBA" id="ARBA00022603"/>
    </source>
</evidence>
<sequence length="273" mass="29133">MSDSESEHPTPDAAALSRLRIVLVGAQHPGNIGAAARAMKVMGLSDLALVAPERYPDAEATARASGADDVLAAARVYDSLDEAVADCVLTIGTSARTRRTQWPLIDARDAATRAVAATVNGPVALVFGRERSGLNNAELDRCQLHLQVPTNPEYSSLNLAAAVQVVAYELRVASGHGIAASPAHEPVPAADMEGLFQHWHDVLVAAGFLDPDEPRILMRRLRRLFNRAAPDRIETNILRGALRALDPRGLPNRQASPSSQKKTKKQPPSASGD</sequence>
<dbReference type="GO" id="GO:0106339">
    <property type="term" value="F:tRNA (cytidine(32)-2'-O)-methyltransferase activity"/>
    <property type="evidence" value="ECO:0007669"/>
    <property type="project" value="RHEA"/>
</dbReference>
<dbReference type="AlphaFoldDB" id="A0A084IGK3"/>
<comment type="subcellular location">
    <subcellularLocation>
        <location evidence="5">Cytoplasm</location>
    </subcellularLocation>
</comment>
<dbReference type="InterPro" id="IPR029028">
    <property type="entry name" value="Alpha/beta_knot_MTases"/>
</dbReference>
<comment type="subunit">
    <text evidence="5">Homodimer.</text>
</comment>
<keyword evidence="4 5" id="KW-0949">S-adenosyl-L-methionine</keyword>